<dbReference type="NCBIfam" id="TIGR03860">
    <property type="entry name" value="FMN_nitrolo"/>
    <property type="match status" value="1"/>
</dbReference>
<keyword evidence="2 6" id="KW-0288">FMN</keyword>
<feature type="binding site" evidence="6">
    <location>
        <position position="98"/>
    </location>
    <ligand>
        <name>FMN</name>
        <dbReference type="ChEBI" id="CHEBI:58210"/>
    </ligand>
</feature>
<gene>
    <name evidence="8" type="ORF">BS640_04880</name>
</gene>
<accession>A0A1X0WJ19</accession>
<dbReference type="Pfam" id="PF00296">
    <property type="entry name" value="Bac_luciferase"/>
    <property type="match status" value="1"/>
</dbReference>
<dbReference type="InterPro" id="IPR036661">
    <property type="entry name" value="Luciferase-like_sf"/>
</dbReference>
<dbReference type="CDD" id="cd01095">
    <property type="entry name" value="Nitrilotriacetate_monoxgenase"/>
    <property type="match status" value="1"/>
</dbReference>
<dbReference type="AlphaFoldDB" id="A0A1X0WJ19"/>
<feature type="binding site" evidence="6">
    <location>
        <position position="223"/>
    </location>
    <ligand>
        <name>FMN</name>
        <dbReference type="ChEBI" id="CHEBI:58210"/>
    </ligand>
</feature>
<dbReference type="InterPro" id="IPR011251">
    <property type="entry name" value="Luciferase-like_dom"/>
</dbReference>
<evidence type="ECO:0000256" key="2">
    <source>
        <dbReference type="ARBA" id="ARBA00022643"/>
    </source>
</evidence>
<feature type="binding site" evidence="6">
    <location>
        <position position="56"/>
    </location>
    <ligand>
        <name>FMN</name>
        <dbReference type="ChEBI" id="CHEBI:58210"/>
    </ligand>
</feature>
<reference evidence="8 9" key="1">
    <citation type="journal article" date="2017" name="Int. J. Syst. Evol. Microbiol.">
        <title>Rouxiella badensis sp. nov. and Rouxiella silvae sp. nov. isolated from peat bog soil in Germany and emendation of the genus description.</title>
        <authorList>
            <person name="Le Fleche-Mateos A."/>
            <person name="Kugler J.H."/>
            <person name="Hansen S.H."/>
            <person name="Syldatk C."/>
            <person name="Hausmann R."/>
            <person name="Lomprez F."/>
            <person name="Vandenbogaert M."/>
            <person name="Manuguerra J.C."/>
            <person name="Grimont P.A."/>
        </authorList>
    </citation>
    <scope>NUCLEOTIDE SEQUENCE [LARGE SCALE GENOMIC DNA]</scope>
    <source>
        <strain evidence="8 9">DSM 100043</strain>
    </source>
</reference>
<evidence type="ECO:0000313" key="8">
    <source>
        <dbReference type="EMBL" id="ORJ26741.1"/>
    </source>
</evidence>
<evidence type="ECO:0000313" key="9">
    <source>
        <dbReference type="Proteomes" id="UP000192536"/>
    </source>
</evidence>
<dbReference type="STRING" id="1646377.BS640_04880"/>
<comment type="caution">
    <text evidence="8">The sequence shown here is derived from an EMBL/GenBank/DDBJ whole genome shotgun (WGS) entry which is preliminary data.</text>
</comment>
<name>A0A1X0WJ19_9GAMM</name>
<dbReference type="InterPro" id="IPR051260">
    <property type="entry name" value="Diverse_substr_monoxygenases"/>
</dbReference>
<protein>
    <submittedName>
        <fullName evidence="8">Monooxygenase</fullName>
    </submittedName>
</protein>
<dbReference type="EMBL" id="MRWE01000005">
    <property type="protein sequence ID" value="ORJ26741.1"/>
    <property type="molecule type" value="Genomic_DNA"/>
</dbReference>
<keyword evidence="4 8" id="KW-0503">Monooxygenase</keyword>
<dbReference type="PANTHER" id="PTHR30011">
    <property type="entry name" value="ALKANESULFONATE MONOOXYGENASE-RELATED"/>
    <property type="match status" value="1"/>
</dbReference>
<dbReference type="RefSeq" id="WP_084912096.1">
    <property type="nucleotide sequence ID" value="NZ_CP114062.1"/>
</dbReference>
<dbReference type="PANTHER" id="PTHR30011:SF16">
    <property type="entry name" value="C2H2 FINGER DOMAIN TRANSCRIPTION FACTOR (EUROFUNG)-RELATED"/>
    <property type="match status" value="1"/>
</dbReference>
<evidence type="ECO:0000256" key="3">
    <source>
        <dbReference type="ARBA" id="ARBA00023002"/>
    </source>
</evidence>
<evidence type="ECO:0000256" key="4">
    <source>
        <dbReference type="ARBA" id="ARBA00023033"/>
    </source>
</evidence>
<proteinExistence type="inferred from homology"/>
<feature type="binding site" evidence="6">
    <location>
        <position position="152"/>
    </location>
    <ligand>
        <name>FMN</name>
        <dbReference type="ChEBI" id="CHEBI:58210"/>
    </ligand>
</feature>
<keyword evidence="9" id="KW-1185">Reference proteome</keyword>
<dbReference type="Gene3D" id="3.20.20.30">
    <property type="entry name" value="Luciferase-like domain"/>
    <property type="match status" value="1"/>
</dbReference>
<keyword evidence="3" id="KW-0560">Oxidoreductase</keyword>
<dbReference type="GO" id="GO:0004497">
    <property type="term" value="F:monooxygenase activity"/>
    <property type="evidence" value="ECO:0007669"/>
    <property type="project" value="UniProtKB-KW"/>
</dbReference>
<keyword evidence="1 6" id="KW-0285">Flavoprotein</keyword>
<evidence type="ECO:0000256" key="6">
    <source>
        <dbReference type="PIRSR" id="PIRSR000337-1"/>
    </source>
</evidence>
<sequence>MTKQLCLGGFMRPICLHTAWWRHPEAPADANFNWPVIKSLAQKLERACFDAIFTADHLALMPMPPEALKRSATVTSFDPLMMLSAIAACTDRIGLIATGSTSYEDPYLLARRFASLDHLSNGRAGWNIVTTVNPEAALNFGLETALRHAQRYERADEFFEVVTKLWDGWSDNALKMDKESGVFSDIERIRPINHKGKYFSVKGPLNIARPVQGWPVVALAGASEGARQMAAKSADLVFGNARSIETGRSFYQDMKSRAVAFGRNPDHIKILPANQVYVGHTRAEAIAKKRSMDDLVHVESNIPNLSIRLGVDCSKFDPDKLLPELPVTEQGQGNQREWVALARREKLTVRELAKRAAESGTGEMVGTPSEIADQMEEWLMTGACDGFIIVFHTVPDGYDDFVTMVVPELQRRGLMRTEYTGNTLRENIGLPRPNSPLDN</sequence>
<feature type="domain" description="Luciferase-like" evidence="7">
    <location>
        <begin position="22"/>
        <end position="382"/>
    </location>
</feature>
<comment type="similarity">
    <text evidence="5">Belongs to the NtaA/SnaA/DszA monooxygenase family.</text>
</comment>
<dbReference type="SUPFAM" id="SSF51679">
    <property type="entry name" value="Bacterial luciferase-like"/>
    <property type="match status" value="1"/>
</dbReference>
<evidence type="ECO:0000256" key="1">
    <source>
        <dbReference type="ARBA" id="ARBA00022630"/>
    </source>
</evidence>
<feature type="binding site" evidence="6">
    <location>
        <position position="148"/>
    </location>
    <ligand>
        <name>FMN</name>
        <dbReference type="ChEBI" id="CHEBI:58210"/>
    </ligand>
</feature>
<dbReference type="GO" id="GO:0016705">
    <property type="term" value="F:oxidoreductase activity, acting on paired donors, with incorporation or reduction of molecular oxygen"/>
    <property type="evidence" value="ECO:0007669"/>
    <property type="project" value="InterPro"/>
</dbReference>
<organism evidence="8 9">
    <name type="scientific">Rouxiella badensis</name>
    <dbReference type="NCBI Taxonomy" id="1646377"/>
    <lineage>
        <taxon>Bacteria</taxon>
        <taxon>Pseudomonadati</taxon>
        <taxon>Pseudomonadota</taxon>
        <taxon>Gammaproteobacteria</taxon>
        <taxon>Enterobacterales</taxon>
        <taxon>Yersiniaceae</taxon>
        <taxon>Rouxiella</taxon>
    </lineage>
</organism>
<dbReference type="Proteomes" id="UP000192536">
    <property type="component" value="Unassembled WGS sequence"/>
</dbReference>
<dbReference type="InterPro" id="IPR016215">
    <property type="entry name" value="NTA_MOA"/>
</dbReference>
<evidence type="ECO:0000256" key="5">
    <source>
        <dbReference type="ARBA" id="ARBA00033748"/>
    </source>
</evidence>
<evidence type="ECO:0000259" key="7">
    <source>
        <dbReference type="Pfam" id="PF00296"/>
    </source>
</evidence>
<dbReference type="GeneID" id="93566149"/>
<dbReference type="PIRSF" id="PIRSF000337">
    <property type="entry name" value="NTA_MOA"/>
    <property type="match status" value="1"/>
</dbReference>